<gene>
    <name evidence="1" type="ORF">VIS19158_10874</name>
</gene>
<reference evidence="1 2" key="1">
    <citation type="journal article" date="2012" name="Int. J. Syst. Evol. Microbiol.">
        <title>Vibrio caribbeanicus sp. nov., isolated from the marine sponge Scleritoderma cyanea.</title>
        <authorList>
            <person name="Hoffmann M."/>
            <person name="Monday S.R."/>
            <person name="Allard M.W."/>
            <person name="Strain E.A."/>
            <person name="Whittaker P."/>
            <person name="Naum M."/>
            <person name="McCarthy P.J."/>
            <person name="Lopez J.V."/>
            <person name="Fischer M."/>
            <person name="Brown E.W."/>
        </authorList>
    </citation>
    <scope>NUCLEOTIDE SEQUENCE [LARGE SCALE GENOMIC DNA]</scope>
    <source>
        <strain evidence="1 2">LMG 19158</strain>
    </source>
</reference>
<dbReference type="Proteomes" id="UP000004349">
    <property type="component" value="Unassembled WGS sequence"/>
</dbReference>
<protein>
    <submittedName>
        <fullName evidence="1">Uncharacterized protein</fullName>
    </submittedName>
</protein>
<organism evidence="1 2">
    <name type="scientific">Vibrio scophthalmi LMG 19158</name>
    <dbReference type="NCBI Taxonomy" id="870967"/>
    <lineage>
        <taxon>Bacteria</taxon>
        <taxon>Pseudomonadati</taxon>
        <taxon>Pseudomonadota</taxon>
        <taxon>Gammaproteobacteria</taxon>
        <taxon>Vibrionales</taxon>
        <taxon>Vibrionaceae</taxon>
        <taxon>Vibrio</taxon>
    </lineage>
</organism>
<comment type="caution">
    <text evidence="1">The sequence shown here is derived from an EMBL/GenBank/DDBJ whole genome shotgun (WGS) entry which is preliminary data.</text>
</comment>
<accession>F9RQM3</accession>
<evidence type="ECO:0000313" key="1">
    <source>
        <dbReference type="EMBL" id="EGU33954.1"/>
    </source>
</evidence>
<sequence>MYLIHIKIRLNEAYSLSGFLGKKPPLATAAKRGVMINEHIIWAFVFDKIGVQNTLSQRFRYGVLSAVAQVIKELKHVRKMLV</sequence>
<proteinExistence type="predicted"/>
<evidence type="ECO:0000313" key="2">
    <source>
        <dbReference type="Proteomes" id="UP000004349"/>
    </source>
</evidence>
<name>F9RQM3_9VIBR</name>
<dbReference type="AlphaFoldDB" id="F9RQM3"/>
<dbReference type="EMBL" id="AFWE01000170">
    <property type="protein sequence ID" value="EGU33954.1"/>
    <property type="molecule type" value="Genomic_DNA"/>
</dbReference>